<organism evidence="2 3">
    <name type="scientific">Caerostris extrusa</name>
    <name type="common">Bark spider</name>
    <name type="synonym">Caerostris bankana</name>
    <dbReference type="NCBI Taxonomy" id="172846"/>
    <lineage>
        <taxon>Eukaryota</taxon>
        <taxon>Metazoa</taxon>
        <taxon>Ecdysozoa</taxon>
        <taxon>Arthropoda</taxon>
        <taxon>Chelicerata</taxon>
        <taxon>Arachnida</taxon>
        <taxon>Araneae</taxon>
        <taxon>Araneomorphae</taxon>
        <taxon>Entelegynae</taxon>
        <taxon>Araneoidea</taxon>
        <taxon>Araneidae</taxon>
        <taxon>Caerostris</taxon>
    </lineage>
</organism>
<reference evidence="2 3" key="1">
    <citation type="submission" date="2021-06" db="EMBL/GenBank/DDBJ databases">
        <title>Caerostris extrusa draft genome.</title>
        <authorList>
            <person name="Kono N."/>
            <person name="Arakawa K."/>
        </authorList>
    </citation>
    <scope>NUCLEOTIDE SEQUENCE [LARGE SCALE GENOMIC DNA]</scope>
</reference>
<name>A0AAV4MWB8_CAEEX</name>
<protein>
    <submittedName>
        <fullName evidence="2">Uncharacterized protein</fullName>
    </submittedName>
</protein>
<proteinExistence type="predicted"/>
<evidence type="ECO:0000313" key="3">
    <source>
        <dbReference type="Proteomes" id="UP001054945"/>
    </source>
</evidence>
<dbReference type="EMBL" id="BPLR01002694">
    <property type="protein sequence ID" value="GIX76780.1"/>
    <property type="molecule type" value="Genomic_DNA"/>
</dbReference>
<evidence type="ECO:0000256" key="1">
    <source>
        <dbReference type="SAM" id="Phobius"/>
    </source>
</evidence>
<gene>
    <name evidence="2" type="ORF">CEXT_70921</name>
</gene>
<dbReference type="Proteomes" id="UP001054945">
    <property type="component" value="Unassembled WGS sequence"/>
</dbReference>
<keyword evidence="1" id="KW-0812">Transmembrane</keyword>
<dbReference type="AlphaFoldDB" id="A0AAV4MWB8"/>
<accession>A0AAV4MWB8</accession>
<evidence type="ECO:0000313" key="2">
    <source>
        <dbReference type="EMBL" id="GIX76780.1"/>
    </source>
</evidence>
<keyword evidence="1" id="KW-0472">Membrane</keyword>
<feature type="transmembrane region" description="Helical" evidence="1">
    <location>
        <begin position="38"/>
        <end position="61"/>
    </location>
</feature>
<comment type="caution">
    <text evidence="2">The sequence shown here is derived from an EMBL/GenBank/DDBJ whole genome shotgun (WGS) entry which is preliminary data.</text>
</comment>
<sequence length="122" mass="13554">MAKYLRSKPCKKVNQNPKEEIGISSSIIHLSNLWLDGLVLNSITMTSFIFFFLSLSVYHACLFPIKELVKIFPAAIAASSGEIFNTLAREGGDFSLAVCMANGRRGIDDFFGQETDCRKIPM</sequence>
<keyword evidence="3" id="KW-1185">Reference proteome</keyword>
<keyword evidence="1" id="KW-1133">Transmembrane helix</keyword>